<evidence type="ECO:0000256" key="8">
    <source>
        <dbReference type="ARBA" id="ARBA00022884"/>
    </source>
</evidence>
<dbReference type="InterPro" id="IPR012677">
    <property type="entry name" value="Nucleotide-bd_a/b_plait_sf"/>
</dbReference>
<protein>
    <recommendedName>
        <fullName evidence="14">RRM domain-containing protein</fullName>
    </recommendedName>
</protein>
<dbReference type="GO" id="GO:0071007">
    <property type="term" value="C:U2-type catalytic step 2 spliceosome"/>
    <property type="evidence" value="ECO:0007669"/>
    <property type="project" value="TreeGrafter"/>
</dbReference>
<dbReference type="Pfam" id="PF00076">
    <property type="entry name" value="RRM_1"/>
    <property type="match status" value="1"/>
</dbReference>
<evidence type="ECO:0000313" key="16">
    <source>
        <dbReference type="Proteomes" id="UP000077315"/>
    </source>
</evidence>
<evidence type="ECO:0000256" key="12">
    <source>
        <dbReference type="PROSITE-ProRule" id="PRU00176"/>
    </source>
</evidence>
<evidence type="ECO:0000256" key="11">
    <source>
        <dbReference type="ARBA" id="ARBA00023306"/>
    </source>
</evidence>
<dbReference type="Gene3D" id="3.30.70.330">
    <property type="match status" value="1"/>
</dbReference>
<dbReference type="InterPro" id="IPR034181">
    <property type="entry name" value="Cwc2_RRM"/>
</dbReference>
<keyword evidence="5" id="KW-0747">Spliceosome</keyword>
<reference evidence="16" key="1">
    <citation type="submission" date="2015-06" db="EMBL/GenBank/DDBJ databases">
        <title>Expansion of signal transduction pathways in fungi by whole-genome duplication.</title>
        <authorList>
            <consortium name="DOE Joint Genome Institute"/>
            <person name="Corrochano L.M."/>
            <person name="Kuo A."/>
            <person name="Marcet-Houben M."/>
            <person name="Polaino S."/>
            <person name="Salamov A."/>
            <person name="Villalobos J.M."/>
            <person name="Alvarez M.I."/>
            <person name="Avalos J."/>
            <person name="Benito E.P."/>
            <person name="Benoit I."/>
            <person name="Burger G."/>
            <person name="Camino L.P."/>
            <person name="Canovas D."/>
            <person name="Cerda-Olmedo E."/>
            <person name="Cheng J.-F."/>
            <person name="Dominguez A."/>
            <person name="Elias M."/>
            <person name="Eslava A.P."/>
            <person name="Glaser F."/>
            <person name="Grimwood J."/>
            <person name="Gutierrez G."/>
            <person name="Heitman J."/>
            <person name="Henrissat B."/>
            <person name="Iturriaga E.A."/>
            <person name="Lang B.F."/>
            <person name="Lavin J.L."/>
            <person name="Lee S."/>
            <person name="Li W."/>
            <person name="Lindquist E."/>
            <person name="Lopez-Garcia S."/>
            <person name="Luque E.M."/>
            <person name="Marcos A.T."/>
            <person name="Martin J."/>
            <person name="McCluskey K."/>
            <person name="Medina H.R."/>
            <person name="Miralles-Duran A."/>
            <person name="Miyazaki A."/>
            <person name="Munoz-Torres E."/>
            <person name="Oguiza J.A."/>
            <person name="Ohm R."/>
            <person name="Olmedo M."/>
            <person name="Orejas M."/>
            <person name="Ortiz-Castellanos L."/>
            <person name="Pisabarro A.G."/>
            <person name="Rodriguez-Romero J."/>
            <person name="Ruiz-Herrera J."/>
            <person name="Ruiz-Vazquez R."/>
            <person name="Sanz C."/>
            <person name="Schackwitz W."/>
            <person name="Schmutz J."/>
            <person name="Shahriari M."/>
            <person name="Shelest E."/>
            <person name="Silva-Franco F."/>
            <person name="Soanes D."/>
            <person name="Syed K."/>
            <person name="Tagua V.G."/>
            <person name="Talbot N.J."/>
            <person name="Thon M."/>
            <person name="De vries R.P."/>
            <person name="Wiebenga A."/>
            <person name="Yadav J.S."/>
            <person name="Braun E.L."/>
            <person name="Baker S."/>
            <person name="Garre V."/>
            <person name="Horwitz B."/>
            <person name="Torres-Martinez S."/>
            <person name="Idnurm A."/>
            <person name="Herrera-Estrella A."/>
            <person name="Gabaldon T."/>
            <person name="Grigoriev I.V."/>
        </authorList>
    </citation>
    <scope>NUCLEOTIDE SEQUENCE [LARGE SCALE GENOMIC DNA]</scope>
    <source>
        <strain evidence="16">NRRL 1555(-)</strain>
    </source>
</reference>
<feature type="region of interest" description="Disordered" evidence="13">
    <location>
        <begin position="356"/>
        <end position="389"/>
    </location>
</feature>
<organism evidence="15 16">
    <name type="scientific">Phycomyces blakesleeanus (strain ATCC 8743b / DSM 1359 / FGSC 10004 / NBRC 33097 / NRRL 1555)</name>
    <dbReference type="NCBI Taxonomy" id="763407"/>
    <lineage>
        <taxon>Eukaryota</taxon>
        <taxon>Fungi</taxon>
        <taxon>Fungi incertae sedis</taxon>
        <taxon>Mucoromycota</taxon>
        <taxon>Mucoromycotina</taxon>
        <taxon>Mucoromycetes</taxon>
        <taxon>Mucorales</taxon>
        <taxon>Phycomycetaceae</taxon>
        <taxon>Phycomyces</taxon>
    </lineage>
</organism>
<dbReference type="InterPro" id="IPR000504">
    <property type="entry name" value="RRM_dom"/>
</dbReference>
<dbReference type="GO" id="GO:0000974">
    <property type="term" value="C:Prp19 complex"/>
    <property type="evidence" value="ECO:0007669"/>
    <property type="project" value="TreeGrafter"/>
</dbReference>
<dbReference type="STRING" id="763407.A0A162WYS6"/>
<comment type="similarity">
    <text evidence="2">Belongs to the RRM CWC2 family.</text>
</comment>
<evidence type="ECO:0000256" key="6">
    <source>
        <dbReference type="ARBA" id="ARBA00022771"/>
    </source>
</evidence>
<dbReference type="RefSeq" id="XP_018289675.1">
    <property type="nucleotide sequence ID" value="XM_018438557.1"/>
</dbReference>
<dbReference type="InterPro" id="IPR039171">
    <property type="entry name" value="Cwc2/Slt11"/>
</dbReference>
<dbReference type="GO" id="GO:0036002">
    <property type="term" value="F:pre-mRNA binding"/>
    <property type="evidence" value="ECO:0007669"/>
    <property type="project" value="TreeGrafter"/>
</dbReference>
<dbReference type="FunCoup" id="A0A162WYS6">
    <property type="interactions" value="71"/>
</dbReference>
<accession>A0A162WYS6</accession>
<dbReference type="GO" id="GO:0008380">
    <property type="term" value="P:RNA splicing"/>
    <property type="evidence" value="ECO:0007669"/>
    <property type="project" value="UniProtKB-KW"/>
</dbReference>
<keyword evidence="6" id="KW-0863">Zinc-finger</keyword>
<evidence type="ECO:0000256" key="2">
    <source>
        <dbReference type="ARBA" id="ARBA00008024"/>
    </source>
</evidence>
<dbReference type="PANTHER" id="PTHR14089:SF2">
    <property type="entry name" value="PRE-MRNA-SPLICING FACTOR CWC2"/>
    <property type="match status" value="1"/>
</dbReference>
<dbReference type="FunFam" id="3.30.70.330:FF:000249">
    <property type="entry name" value="Pre-mRNA-splicing factor CWC2, variant"/>
    <property type="match status" value="1"/>
</dbReference>
<evidence type="ECO:0000256" key="4">
    <source>
        <dbReference type="ARBA" id="ARBA00022723"/>
    </source>
</evidence>
<dbReference type="InterPro" id="IPR035979">
    <property type="entry name" value="RBD_domain_sf"/>
</dbReference>
<dbReference type="GO" id="GO:0008270">
    <property type="term" value="F:zinc ion binding"/>
    <property type="evidence" value="ECO:0007669"/>
    <property type="project" value="UniProtKB-KW"/>
</dbReference>
<evidence type="ECO:0000256" key="1">
    <source>
        <dbReference type="ARBA" id="ARBA00004123"/>
    </source>
</evidence>
<dbReference type="EMBL" id="KV440985">
    <property type="protein sequence ID" value="OAD71635.1"/>
    <property type="molecule type" value="Genomic_DNA"/>
</dbReference>
<dbReference type="OrthoDB" id="10251848at2759"/>
<evidence type="ECO:0000256" key="10">
    <source>
        <dbReference type="ARBA" id="ARBA00023242"/>
    </source>
</evidence>
<dbReference type="Pfam" id="PF16131">
    <property type="entry name" value="Torus"/>
    <property type="match status" value="1"/>
</dbReference>
<dbReference type="GO" id="GO:0006397">
    <property type="term" value="P:mRNA processing"/>
    <property type="evidence" value="ECO:0007669"/>
    <property type="project" value="UniProtKB-KW"/>
</dbReference>
<dbReference type="VEuPathDB" id="FungiDB:PHYBLDRAFT_182063"/>
<keyword evidence="16" id="KW-1185">Reference proteome</keyword>
<dbReference type="SMART" id="SM00360">
    <property type="entry name" value="RRM"/>
    <property type="match status" value="1"/>
</dbReference>
<dbReference type="GO" id="GO:0071006">
    <property type="term" value="C:U2-type catalytic step 1 spliceosome"/>
    <property type="evidence" value="ECO:0007669"/>
    <property type="project" value="TreeGrafter"/>
</dbReference>
<dbReference type="InParanoid" id="A0A162WYS6"/>
<keyword evidence="3" id="KW-0507">mRNA processing</keyword>
<evidence type="ECO:0000259" key="14">
    <source>
        <dbReference type="PROSITE" id="PS50102"/>
    </source>
</evidence>
<evidence type="ECO:0000256" key="13">
    <source>
        <dbReference type="SAM" id="MobiDB-lite"/>
    </source>
</evidence>
<evidence type="ECO:0000256" key="9">
    <source>
        <dbReference type="ARBA" id="ARBA00023187"/>
    </source>
</evidence>
<dbReference type="InterPro" id="IPR032297">
    <property type="entry name" value="Torus"/>
</dbReference>
<dbReference type="GO" id="GO:0017070">
    <property type="term" value="F:U6 snRNA binding"/>
    <property type="evidence" value="ECO:0007669"/>
    <property type="project" value="TreeGrafter"/>
</dbReference>
<keyword evidence="4" id="KW-0479">Metal-binding</keyword>
<dbReference type="Proteomes" id="UP000077315">
    <property type="component" value="Unassembled WGS sequence"/>
</dbReference>
<keyword evidence="11" id="KW-0131">Cell cycle</keyword>
<evidence type="ECO:0000256" key="7">
    <source>
        <dbReference type="ARBA" id="ARBA00022833"/>
    </source>
</evidence>
<dbReference type="CDD" id="cd12360">
    <property type="entry name" value="RRM_cwf2"/>
    <property type="match status" value="1"/>
</dbReference>
<dbReference type="AlphaFoldDB" id="A0A162WYS6"/>
<keyword evidence="8 12" id="KW-0694">RNA-binding</keyword>
<evidence type="ECO:0000256" key="5">
    <source>
        <dbReference type="ARBA" id="ARBA00022728"/>
    </source>
</evidence>
<proteinExistence type="inferred from homology"/>
<evidence type="ECO:0000313" key="15">
    <source>
        <dbReference type="EMBL" id="OAD71635.1"/>
    </source>
</evidence>
<name>A0A162WYS6_PHYB8</name>
<dbReference type="GeneID" id="28999463"/>
<keyword evidence="7" id="KW-0862">Zinc</keyword>
<sequence>MTKSWKVDQATIDEFFKERKPEGGAYNIWHHRYQGLDRDWSKKGLRSKFRCKVARDAGDTAGTSNPHAYFCLYFAKGMCAQGHKCAMWHRIPTEKDEQETTIDCFGRDKFAEFRQDMGGVGSFNTLNRTLYVGRIAVTPDIEEVVTRNFEEWGRLERVRVLKNRGVAFVTYATRSNAEFAREAMMNQNLDHNEIINVRWATVDPNSIGNRMDSDEEETERKQTEDVYQYQASQSELPAEFTQTKRDVDEDGFSNMEMRVKRQRAEEAGDFRGPYYDTESAMAIYGYTQPIATADASSYCTQPATDEVSQSTDHNPPDQNHVLAYQTPASLASAPTHTLKAGGIIPINVLNSLKSLSNQGKGVAPSVQPKQNILSSLTNYNSGSESESDD</sequence>
<dbReference type="PROSITE" id="PS50102">
    <property type="entry name" value="RRM"/>
    <property type="match status" value="1"/>
</dbReference>
<keyword evidence="10" id="KW-0539">Nucleus</keyword>
<dbReference type="SUPFAM" id="SSF54928">
    <property type="entry name" value="RNA-binding domain, RBD"/>
    <property type="match status" value="1"/>
</dbReference>
<feature type="compositionally biased region" description="Polar residues" evidence="13">
    <location>
        <begin position="367"/>
        <end position="389"/>
    </location>
</feature>
<keyword evidence="9" id="KW-0508">mRNA splicing</keyword>
<evidence type="ECO:0000256" key="3">
    <source>
        <dbReference type="ARBA" id="ARBA00022664"/>
    </source>
</evidence>
<comment type="subcellular location">
    <subcellularLocation>
        <location evidence="1">Nucleus</location>
    </subcellularLocation>
</comment>
<gene>
    <name evidence="15" type="ORF">PHYBLDRAFT_182063</name>
</gene>
<feature type="domain" description="RRM" evidence="14">
    <location>
        <begin position="128"/>
        <end position="202"/>
    </location>
</feature>
<dbReference type="PANTHER" id="PTHR14089">
    <property type="entry name" value="PRE-MRNA-SPLICING FACTOR RBM22"/>
    <property type="match status" value="1"/>
</dbReference>